<dbReference type="GO" id="GO:0015074">
    <property type="term" value="P:DNA integration"/>
    <property type="evidence" value="ECO:0007669"/>
    <property type="project" value="InterPro"/>
</dbReference>
<evidence type="ECO:0000256" key="1">
    <source>
        <dbReference type="ARBA" id="ARBA00023172"/>
    </source>
</evidence>
<dbReference type="GO" id="GO:0006310">
    <property type="term" value="P:DNA recombination"/>
    <property type="evidence" value="ECO:0007669"/>
    <property type="project" value="UniProtKB-KW"/>
</dbReference>
<evidence type="ECO:0000313" key="4">
    <source>
        <dbReference type="Proteomes" id="UP000662088"/>
    </source>
</evidence>
<dbReference type="PANTHER" id="PTHR30349:SF82">
    <property type="entry name" value="INTEGRASE_RECOMBINASE YOEC-RELATED"/>
    <property type="match status" value="1"/>
</dbReference>
<organism evidence="3 4">
    <name type="scientific">Clostridium lentum</name>
    <dbReference type="NCBI Taxonomy" id="2763037"/>
    <lineage>
        <taxon>Bacteria</taxon>
        <taxon>Bacillati</taxon>
        <taxon>Bacillota</taxon>
        <taxon>Clostridia</taxon>
        <taxon>Eubacteriales</taxon>
        <taxon>Clostridiaceae</taxon>
        <taxon>Clostridium</taxon>
    </lineage>
</organism>
<gene>
    <name evidence="3" type="ORF">H8R92_07205</name>
</gene>
<evidence type="ECO:0000259" key="2">
    <source>
        <dbReference type="PROSITE" id="PS51898"/>
    </source>
</evidence>
<protein>
    <submittedName>
        <fullName evidence="3">Tyrosine-type recombinase/integrase</fullName>
    </submittedName>
</protein>
<dbReference type="GO" id="GO:0003677">
    <property type="term" value="F:DNA binding"/>
    <property type="evidence" value="ECO:0007669"/>
    <property type="project" value="InterPro"/>
</dbReference>
<name>A0A8I0ADP5_9CLOT</name>
<dbReference type="EMBL" id="JACOOQ010000010">
    <property type="protein sequence ID" value="MBC5640222.1"/>
    <property type="molecule type" value="Genomic_DNA"/>
</dbReference>
<dbReference type="InterPro" id="IPR011010">
    <property type="entry name" value="DNA_brk_join_enz"/>
</dbReference>
<feature type="domain" description="Tyr recombinase" evidence="2">
    <location>
        <begin position="16"/>
        <end position="211"/>
    </location>
</feature>
<dbReference type="Proteomes" id="UP000662088">
    <property type="component" value="Unassembled WGS sequence"/>
</dbReference>
<reference evidence="3" key="1">
    <citation type="submission" date="2020-08" db="EMBL/GenBank/DDBJ databases">
        <title>Genome public.</title>
        <authorList>
            <person name="Liu C."/>
            <person name="Sun Q."/>
        </authorList>
    </citation>
    <scope>NUCLEOTIDE SEQUENCE</scope>
    <source>
        <strain evidence="3">NSJ-42</strain>
    </source>
</reference>
<comment type="caution">
    <text evidence="3">The sequence shown here is derived from an EMBL/GenBank/DDBJ whole genome shotgun (WGS) entry which is preliminary data.</text>
</comment>
<keyword evidence="4" id="KW-1185">Reference proteome</keyword>
<dbReference type="RefSeq" id="WP_186835091.1">
    <property type="nucleotide sequence ID" value="NZ_JACOOQ010000010.1"/>
</dbReference>
<sequence length="217" mass="25071">MLKEKIREWEKGSANPIPDSKYERYKEKLVELSKEYHERNLMLFLLARATGYRMQDIITLTIGEIKDALDKGYFEIQEQKQYKQWQSEVAKNPNRRKPKKRVAEIGPALEKHLRQYVKSKKRSDFAFPSRKGKGNEALTQKSFSDKLKEVGEAIGLEHITGHSPRKTYATKIYSETNGNLEAVRIALGHKSIEETKRYLGLKEQMAKDAARIADTGI</sequence>
<dbReference type="InterPro" id="IPR050090">
    <property type="entry name" value="Tyrosine_recombinase_XerCD"/>
</dbReference>
<dbReference type="PROSITE" id="PS51898">
    <property type="entry name" value="TYR_RECOMBINASE"/>
    <property type="match status" value="1"/>
</dbReference>
<dbReference type="SUPFAM" id="SSF56349">
    <property type="entry name" value="DNA breaking-rejoining enzymes"/>
    <property type="match status" value="1"/>
</dbReference>
<proteinExistence type="predicted"/>
<evidence type="ECO:0000313" key="3">
    <source>
        <dbReference type="EMBL" id="MBC5640222.1"/>
    </source>
</evidence>
<dbReference type="InterPro" id="IPR013762">
    <property type="entry name" value="Integrase-like_cat_sf"/>
</dbReference>
<accession>A0A8I0ADP5</accession>
<keyword evidence="1" id="KW-0233">DNA recombination</keyword>
<dbReference type="AlphaFoldDB" id="A0A8I0ADP5"/>
<dbReference type="InterPro" id="IPR002104">
    <property type="entry name" value="Integrase_catalytic"/>
</dbReference>
<dbReference type="Gene3D" id="1.10.443.10">
    <property type="entry name" value="Intergrase catalytic core"/>
    <property type="match status" value="1"/>
</dbReference>
<dbReference type="PANTHER" id="PTHR30349">
    <property type="entry name" value="PHAGE INTEGRASE-RELATED"/>
    <property type="match status" value="1"/>
</dbReference>
<dbReference type="Pfam" id="PF00589">
    <property type="entry name" value="Phage_integrase"/>
    <property type="match status" value="1"/>
</dbReference>